<dbReference type="Proteomes" id="UP000653056">
    <property type="component" value="Unassembled WGS sequence"/>
</dbReference>
<reference evidence="2" key="1">
    <citation type="journal article" date="2019" name="Int. J. Syst. Evol. Microbiol.">
        <title>The Global Catalogue of Microorganisms (GCM) 10K type strain sequencing project: providing services to taxonomists for standard genome sequencing and annotation.</title>
        <authorList>
            <consortium name="The Broad Institute Genomics Platform"/>
            <consortium name="The Broad Institute Genome Sequencing Center for Infectious Disease"/>
            <person name="Wu L."/>
            <person name="Ma J."/>
        </authorList>
    </citation>
    <scope>NUCLEOTIDE SEQUENCE [LARGE SCALE GENOMIC DNA]</scope>
    <source>
        <strain evidence="2">KCTC 22228</strain>
    </source>
</reference>
<keyword evidence="2" id="KW-1185">Reference proteome</keyword>
<gene>
    <name evidence="1" type="ORF">GCM10007160_00730</name>
</gene>
<name>A0ABQ2Y9T2_9GAMM</name>
<sequence length="192" mass="21912">MIDLTALTLLPQEQLTLASTHESQEMHRYRRLALSFLPNAPHVSHLMAALGKECEQRLDTLRRAAERLELGSCVMTDKVRSNLLANVKHHFFIVDDAMARQVLEQALEATHHSRHFFAWLLETNATPELHEPFLACVRQKQAECHVLQECQEQHGLGVQQHIKPEEARHRARAAWLSLSAFGQSPMAFASKR</sequence>
<comment type="caution">
    <text evidence="1">The sequence shown here is derived from an EMBL/GenBank/DDBJ whole genome shotgun (WGS) entry which is preliminary data.</text>
</comment>
<dbReference type="RefSeq" id="WP_189464770.1">
    <property type="nucleotide sequence ID" value="NZ_BMXS01000001.1"/>
</dbReference>
<accession>A0ABQ2Y9T2</accession>
<organism evidence="1 2">
    <name type="scientific">Litchfieldella qijiaojingensis</name>
    <dbReference type="NCBI Taxonomy" id="980347"/>
    <lineage>
        <taxon>Bacteria</taxon>
        <taxon>Pseudomonadati</taxon>
        <taxon>Pseudomonadota</taxon>
        <taxon>Gammaproteobacteria</taxon>
        <taxon>Oceanospirillales</taxon>
        <taxon>Halomonadaceae</taxon>
        <taxon>Litchfieldella</taxon>
    </lineage>
</organism>
<dbReference type="EMBL" id="BMXS01000001">
    <property type="protein sequence ID" value="GGX77387.1"/>
    <property type="molecule type" value="Genomic_DNA"/>
</dbReference>
<evidence type="ECO:0000313" key="2">
    <source>
        <dbReference type="Proteomes" id="UP000653056"/>
    </source>
</evidence>
<protein>
    <submittedName>
        <fullName evidence="1">Uncharacterized protein</fullName>
    </submittedName>
</protein>
<evidence type="ECO:0000313" key="1">
    <source>
        <dbReference type="EMBL" id="GGX77387.1"/>
    </source>
</evidence>
<proteinExistence type="predicted"/>